<dbReference type="AlphaFoldDB" id="A0A8T9ZY68"/>
<geneLocation type="mitochondrion" evidence="2"/>
<name>A0A8T9ZY68_9HEMI</name>
<reference evidence="2" key="1">
    <citation type="journal article" date="2022" name="Cladistics">
        <title>Diversification of the phytophagous lineages of true bugs (Insecta: Hemiptera: Heteroptera) shortly after that of the flowering plants.</title>
        <authorList>
            <person name="Ye F."/>
            <person name="Kment P."/>
            <person name="Redei D."/>
            <person name="Luo J.Y."/>
            <person name="Wang Y.H."/>
            <person name="Kuechler S.M."/>
            <person name="Zhang W.W."/>
            <person name="Chen P.P."/>
            <person name="Wu H.Y."/>
            <person name="Wu Y.Z."/>
            <person name="Sun X.Y."/>
            <person name="Ding L."/>
            <person name="Wang Y.R."/>
            <person name="Xie Q."/>
        </authorList>
    </citation>
    <scope>NUCLEOTIDE SEQUENCE</scope>
</reference>
<keyword evidence="1" id="KW-0472">Membrane</keyword>
<proteinExistence type="predicted"/>
<keyword evidence="1" id="KW-1133">Transmembrane helix</keyword>
<sequence length="51" mass="6116">MPQMSPMYWTMTYTTMLMLLILMSASTYFFLSPKKSKNSIKMDNPQVNWTW</sequence>
<feature type="transmembrane region" description="Helical" evidence="1">
    <location>
        <begin position="12"/>
        <end position="31"/>
    </location>
</feature>
<dbReference type="EMBL" id="MW619704">
    <property type="protein sequence ID" value="UPL66040.1"/>
    <property type="molecule type" value="Genomic_DNA"/>
</dbReference>
<accession>A0A8T9ZY68</accession>
<keyword evidence="1" id="KW-0812">Transmembrane</keyword>
<evidence type="ECO:0000313" key="2">
    <source>
        <dbReference type="EMBL" id="UPL66040.1"/>
    </source>
</evidence>
<evidence type="ECO:0000256" key="1">
    <source>
        <dbReference type="SAM" id="Phobius"/>
    </source>
</evidence>
<keyword evidence="2" id="KW-0496">Mitochondrion</keyword>
<protein>
    <submittedName>
        <fullName evidence="2">ATPase subunit 8</fullName>
    </submittedName>
</protein>
<organism evidence="2">
    <name type="scientific">Arbanatus sp</name>
    <dbReference type="NCBI Taxonomy" id="2931282"/>
    <lineage>
        <taxon>Eukaryota</taxon>
        <taxon>Metazoa</taxon>
        <taxon>Ecdysozoa</taxon>
        <taxon>Arthropoda</taxon>
        <taxon>Hexapoda</taxon>
        <taxon>Insecta</taxon>
        <taxon>Pterygota</taxon>
        <taxon>Neoptera</taxon>
        <taxon>Paraneoptera</taxon>
        <taxon>Hemiptera</taxon>
        <taxon>Heteroptera</taxon>
        <taxon>Panheteroptera</taxon>
        <taxon>Pentatomomorpha</taxon>
        <taxon>Aradoidea</taxon>
        <taxon>Aradidae</taxon>
        <taxon>Mezirinae</taxon>
        <taxon>Arbanatus</taxon>
    </lineage>
</organism>